<name>A0A1M5TD38_9GAMM</name>
<dbReference type="STRING" id="299255.SAMN02745129_2093"/>
<dbReference type="AlphaFoldDB" id="A0A1M5TD38"/>
<keyword evidence="2" id="KW-0282">Flagellum</keyword>
<dbReference type="InterPro" id="IPR053716">
    <property type="entry name" value="Flag_assembly_chemotaxis_eff"/>
</dbReference>
<feature type="coiled-coil region" evidence="1">
    <location>
        <begin position="38"/>
        <end position="149"/>
    </location>
</feature>
<evidence type="ECO:0000313" key="3">
    <source>
        <dbReference type="Proteomes" id="UP000184268"/>
    </source>
</evidence>
<dbReference type="Proteomes" id="UP000184268">
    <property type="component" value="Unassembled WGS sequence"/>
</dbReference>
<keyword evidence="3" id="KW-1185">Reference proteome</keyword>
<protein>
    <submittedName>
        <fullName evidence="2">Flagellar export protein FliJ</fullName>
    </submittedName>
</protein>
<dbReference type="RefSeq" id="WP_067663356.1">
    <property type="nucleotide sequence ID" value="NZ_FQXG01000003.1"/>
</dbReference>
<sequence length="149" mass="16915">MGLSKLLRRQKALSQFKQETKSVLDKALKAKLHADELLSAATQELEQAQCRLDSHLQTPLSTTTYGGFASLHNTQGARLIDDVERSRQKQEEHNEVAEARQAEWARAYSRDKGIERLLGKIKTEIRSAMEQAEQKEADLISAHKSMREE</sequence>
<accession>A0A1M5TD38</accession>
<keyword evidence="2" id="KW-0966">Cell projection</keyword>
<dbReference type="EMBL" id="FQXG01000003">
    <property type="protein sequence ID" value="SHH48697.1"/>
    <property type="molecule type" value="Genomic_DNA"/>
</dbReference>
<gene>
    <name evidence="2" type="ORF">SAMN02745129_2093</name>
</gene>
<keyword evidence="1" id="KW-0175">Coiled coil</keyword>
<reference evidence="3" key="1">
    <citation type="submission" date="2016-11" db="EMBL/GenBank/DDBJ databases">
        <authorList>
            <person name="Varghese N."/>
            <person name="Submissions S."/>
        </authorList>
    </citation>
    <scope>NUCLEOTIDE SEQUENCE [LARGE SCALE GENOMIC DNA]</scope>
    <source>
        <strain evidence="3">DSM 16917</strain>
    </source>
</reference>
<keyword evidence="2" id="KW-0969">Cilium</keyword>
<proteinExistence type="predicted"/>
<dbReference type="Gene3D" id="1.10.287.1700">
    <property type="match status" value="1"/>
</dbReference>
<evidence type="ECO:0000256" key="1">
    <source>
        <dbReference type="SAM" id="Coils"/>
    </source>
</evidence>
<organism evidence="2 3">
    <name type="scientific">Ferrimonas marina</name>
    <dbReference type="NCBI Taxonomy" id="299255"/>
    <lineage>
        <taxon>Bacteria</taxon>
        <taxon>Pseudomonadati</taxon>
        <taxon>Pseudomonadota</taxon>
        <taxon>Gammaproteobacteria</taxon>
        <taxon>Alteromonadales</taxon>
        <taxon>Ferrimonadaceae</taxon>
        <taxon>Ferrimonas</taxon>
    </lineage>
</organism>
<evidence type="ECO:0000313" key="2">
    <source>
        <dbReference type="EMBL" id="SHH48697.1"/>
    </source>
</evidence>